<evidence type="ECO:0000313" key="3">
    <source>
        <dbReference type="Proteomes" id="UP000786183"/>
    </source>
</evidence>
<dbReference type="PANTHER" id="PTHR10953:SF102">
    <property type="entry name" value="ADENYLYLTRANSFERASE AND SULFURTRANSFERASE MOCS3"/>
    <property type="match status" value="1"/>
</dbReference>
<keyword evidence="3" id="KW-1185">Reference proteome</keyword>
<dbReference type="GO" id="GO:0016779">
    <property type="term" value="F:nucleotidyltransferase activity"/>
    <property type="evidence" value="ECO:0007669"/>
    <property type="project" value="UniProtKB-KW"/>
</dbReference>
<dbReference type="InterPro" id="IPR000594">
    <property type="entry name" value="ThiF_NAD_FAD-bd"/>
</dbReference>
<feature type="domain" description="THIF-type NAD/FAD binding fold" evidence="1">
    <location>
        <begin position="21"/>
        <end position="209"/>
    </location>
</feature>
<dbReference type="InterPro" id="IPR035985">
    <property type="entry name" value="Ubiquitin-activating_enz"/>
</dbReference>
<name>A0ABS7WS68_9BACT</name>
<evidence type="ECO:0000313" key="2">
    <source>
        <dbReference type="EMBL" id="MBZ7987599.1"/>
    </source>
</evidence>
<keyword evidence="2" id="KW-0548">Nucleotidyltransferase</keyword>
<comment type="caution">
    <text evidence="2">The sequence shown here is derived from an EMBL/GenBank/DDBJ whole genome shotgun (WGS) entry which is preliminary data.</text>
</comment>
<evidence type="ECO:0000259" key="1">
    <source>
        <dbReference type="Pfam" id="PF00899"/>
    </source>
</evidence>
<dbReference type="Gene3D" id="3.40.50.720">
    <property type="entry name" value="NAD(P)-binding Rossmann-like Domain"/>
    <property type="match status" value="1"/>
</dbReference>
<dbReference type="Pfam" id="PF00899">
    <property type="entry name" value="ThiF"/>
    <property type="match status" value="1"/>
</dbReference>
<protein>
    <submittedName>
        <fullName evidence="2">ThiF family adenylyltransferase</fullName>
    </submittedName>
</protein>
<reference evidence="2 3" key="1">
    <citation type="submission" date="2020-07" db="EMBL/GenBank/DDBJ databases">
        <title>Transfer of Campylobacter canadensis to the novel genus Avispirillum gen. nov., that also includes two novel species recovered from migratory waterfowl: Avispirillum anseris sp. nov. and Avispirillum brantae sp. nov.</title>
        <authorList>
            <person name="Miller W.G."/>
            <person name="Chapman M.H."/>
            <person name="Yee E."/>
            <person name="Inglis G.D."/>
        </authorList>
    </citation>
    <scope>NUCLEOTIDE SEQUENCE [LARGE SCALE GENOMIC DNA]</scope>
    <source>
        <strain evidence="2 3">L283</strain>
    </source>
</reference>
<proteinExistence type="predicted"/>
<organism evidence="2 3">
    <name type="scientific">Campylobacter canadensis</name>
    <dbReference type="NCBI Taxonomy" id="449520"/>
    <lineage>
        <taxon>Bacteria</taxon>
        <taxon>Pseudomonadati</taxon>
        <taxon>Campylobacterota</taxon>
        <taxon>Epsilonproteobacteria</taxon>
        <taxon>Campylobacterales</taxon>
        <taxon>Campylobacteraceae</taxon>
        <taxon>Campylobacter</taxon>
    </lineage>
</organism>
<dbReference type="SUPFAM" id="SSF69572">
    <property type="entry name" value="Activating enzymes of the ubiquitin-like proteins"/>
    <property type="match status" value="1"/>
</dbReference>
<dbReference type="Proteomes" id="UP000786183">
    <property type="component" value="Unassembled WGS sequence"/>
</dbReference>
<keyword evidence="2" id="KW-0808">Transferase</keyword>
<gene>
    <name evidence="2" type="ORF">AVCANL283_05735</name>
</gene>
<dbReference type="EMBL" id="JACGBB010000011">
    <property type="protein sequence ID" value="MBZ7987599.1"/>
    <property type="molecule type" value="Genomic_DNA"/>
</dbReference>
<sequence>MNFYERQDLLLDKNKDNCVGKKVAIIGAGGLGSVFAYALASIKIDELYIIDFDNVTISNIQRQIMFNFDDENLPKSVIFKKLENRSYAKISPFIMSAAEFFFQAEKNEWQIDLIIDATDNLSVRKEIQNYSQSFNIPWLYTGVQDFYASCALITGAKLHLVGDVKGLKAQCPPMVMFAASYASVLAFRYLMNLEVKTNHLYYFDLSKEQVSFNNFTL</sequence>
<accession>A0ABS7WS68</accession>
<dbReference type="InterPro" id="IPR045886">
    <property type="entry name" value="ThiF/MoeB/HesA"/>
</dbReference>
<dbReference type="PANTHER" id="PTHR10953">
    <property type="entry name" value="UBIQUITIN-ACTIVATING ENZYME E1"/>
    <property type="match status" value="1"/>
</dbReference>
<dbReference type="RefSeq" id="WP_172233831.1">
    <property type="nucleotide sequence ID" value="NZ_CP035946.1"/>
</dbReference>